<dbReference type="GO" id="GO:0005789">
    <property type="term" value="C:endoplasmic reticulum membrane"/>
    <property type="evidence" value="ECO:0007669"/>
    <property type="project" value="UniProtKB-SubCell"/>
</dbReference>
<dbReference type="InterPro" id="IPR014371">
    <property type="entry name" value="Oat_ACAT_DAG_ARE"/>
</dbReference>
<evidence type="ECO:0000256" key="2">
    <source>
        <dbReference type="ARBA" id="ARBA00009010"/>
    </source>
</evidence>
<evidence type="ECO:0000256" key="10">
    <source>
        <dbReference type="PIRNR" id="PIRNR000439"/>
    </source>
</evidence>
<keyword evidence="4 13" id="KW-0812">Transmembrane</keyword>
<keyword evidence="8 10" id="KW-0012">Acyltransferase</keyword>
<sequence>MANALDGLDTLTGRDGSWTPDTDSNTSDGDKSSAFESEPKEEEEEEAASSGSTTAIPSDNSDTQYHGRQDTGHKRSRRRKSIQIIIKEANKGKYTLTANDPEFQAILQSSMEREAARLSGKTRNRIRDLVFTRQFTTFDRQNPLASQSPFHGFFTLFWLAMALLLCKIAAQNYRNSNSVFGKAEILHLMVDRDLFWLLVTDGSMVFATSFGYFLQRAIANDYLTWNRSGWIIQSLWQVFFTGIVIWVSFYREWPWTHTVFIVLHDMTLLMKQHSYAFYNGYLSRVLRRRKLLAQKLQQLESMEARETPVPNSPDAHASGIDTSTLDHLTHRRPNIGPRYSTNLSTEHSEIATVAKAIEGGEPLNKEQIQAFNRLINTEITILDEELRGKSTTVDKAYPKNLTLANLVDWTCLPTLVYELEYPRQERINWWYVAEKSAATLGVIWIMIILSQAYIYPVVIETVRQKEAGMTLDERWKQFPWVLFDMLFPLLLEQLLAWYVIWECLLNVLAEVTRFADRGFYGDWWNSVSWDQYARDWNRPVHSFLLRHVYHSSISAFRLSKTSATFATFLLSAVVHELVMFCLFKKVRGYLFASQLSQIPLAALSKTRLMKGRDTLGNLVFWIGLFIGPSLITSLYLIV</sequence>
<feature type="active site" evidence="11">
    <location>
        <position position="575"/>
    </location>
</feature>
<evidence type="ECO:0000256" key="7">
    <source>
        <dbReference type="ARBA" id="ARBA00023136"/>
    </source>
</evidence>
<dbReference type="PIRSF" id="PIRSF000439">
    <property type="entry name" value="Oat_ACAT_DAG_ARE"/>
    <property type="match status" value="1"/>
</dbReference>
<evidence type="ECO:0000256" key="13">
    <source>
        <dbReference type="SAM" id="Phobius"/>
    </source>
</evidence>
<evidence type="ECO:0000256" key="11">
    <source>
        <dbReference type="PIRSR" id="PIRSR000439-1"/>
    </source>
</evidence>
<evidence type="ECO:0000256" key="1">
    <source>
        <dbReference type="ARBA" id="ARBA00004477"/>
    </source>
</evidence>
<evidence type="ECO:0000256" key="12">
    <source>
        <dbReference type="SAM" id="MobiDB-lite"/>
    </source>
</evidence>
<feature type="transmembrane region" description="Helical" evidence="13">
    <location>
        <begin position="480"/>
        <end position="500"/>
    </location>
</feature>
<dbReference type="OrthoDB" id="10039049at2759"/>
<organism evidence="14 15">
    <name type="scientific">Pleomassaria siparia CBS 279.74</name>
    <dbReference type="NCBI Taxonomy" id="1314801"/>
    <lineage>
        <taxon>Eukaryota</taxon>
        <taxon>Fungi</taxon>
        <taxon>Dikarya</taxon>
        <taxon>Ascomycota</taxon>
        <taxon>Pezizomycotina</taxon>
        <taxon>Dothideomycetes</taxon>
        <taxon>Pleosporomycetidae</taxon>
        <taxon>Pleosporales</taxon>
        <taxon>Pleomassariaceae</taxon>
        <taxon>Pleomassaria</taxon>
    </lineage>
</organism>
<evidence type="ECO:0000313" key="14">
    <source>
        <dbReference type="EMBL" id="KAF2703144.1"/>
    </source>
</evidence>
<gene>
    <name evidence="14" type="ORF">K504DRAFT_393154</name>
</gene>
<dbReference type="EMBL" id="MU005789">
    <property type="protein sequence ID" value="KAF2703144.1"/>
    <property type="molecule type" value="Genomic_DNA"/>
</dbReference>
<keyword evidence="5 10" id="KW-0256">Endoplasmic reticulum</keyword>
<protein>
    <recommendedName>
        <fullName evidence="10">O-acyltransferase</fullName>
    </recommendedName>
</protein>
<reference evidence="14" key="1">
    <citation type="journal article" date="2020" name="Stud. Mycol.">
        <title>101 Dothideomycetes genomes: a test case for predicting lifestyles and emergence of pathogens.</title>
        <authorList>
            <person name="Haridas S."/>
            <person name="Albert R."/>
            <person name="Binder M."/>
            <person name="Bloem J."/>
            <person name="Labutti K."/>
            <person name="Salamov A."/>
            <person name="Andreopoulos B."/>
            <person name="Baker S."/>
            <person name="Barry K."/>
            <person name="Bills G."/>
            <person name="Bluhm B."/>
            <person name="Cannon C."/>
            <person name="Castanera R."/>
            <person name="Culley D."/>
            <person name="Daum C."/>
            <person name="Ezra D."/>
            <person name="Gonzalez J."/>
            <person name="Henrissat B."/>
            <person name="Kuo A."/>
            <person name="Liang C."/>
            <person name="Lipzen A."/>
            <person name="Lutzoni F."/>
            <person name="Magnuson J."/>
            <person name="Mondo S."/>
            <person name="Nolan M."/>
            <person name="Ohm R."/>
            <person name="Pangilinan J."/>
            <person name="Park H.-J."/>
            <person name="Ramirez L."/>
            <person name="Alfaro M."/>
            <person name="Sun H."/>
            <person name="Tritt A."/>
            <person name="Yoshinaga Y."/>
            <person name="Zwiers L.-H."/>
            <person name="Turgeon B."/>
            <person name="Goodwin S."/>
            <person name="Spatafora J."/>
            <person name="Crous P."/>
            <person name="Grigoriev I."/>
        </authorList>
    </citation>
    <scope>NUCLEOTIDE SEQUENCE</scope>
    <source>
        <strain evidence="14">CBS 279.74</strain>
    </source>
</reference>
<keyword evidence="6 13" id="KW-1133">Transmembrane helix</keyword>
<comment type="function">
    <text evidence="9">Sterol O-acyltransferase that catalyzes the formation of stery esters.</text>
</comment>
<name>A0A6G1JRA0_9PLEO</name>
<feature type="transmembrane region" description="Helical" evidence="13">
    <location>
        <begin position="437"/>
        <end position="459"/>
    </location>
</feature>
<dbReference type="GO" id="GO:0034737">
    <property type="term" value="F:ergosterol O-acyltransferase activity"/>
    <property type="evidence" value="ECO:0007669"/>
    <property type="project" value="TreeGrafter"/>
</dbReference>
<accession>A0A6G1JRA0</accession>
<feature type="transmembrane region" description="Helical" evidence="13">
    <location>
        <begin position="150"/>
        <end position="170"/>
    </location>
</feature>
<evidence type="ECO:0000256" key="8">
    <source>
        <dbReference type="ARBA" id="ARBA00023315"/>
    </source>
</evidence>
<dbReference type="AlphaFoldDB" id="A0A6G1JRA0"/>
<evidence type="ECO:0000256" key="6">
    <source>
        <dbReference type="ARBA" id="ARBA00022989"/>
    </source>
</evidence>
<feature type="transmembrane region" description="Helical" evidence="13">
    <location>
        <begin position="615"/>
        <end position="637"/>
    </location>
</feature>
<feature type="transmembrane region" description="Helical" evidence="13">
    <location>
        <begin position="230"/>
        <end position="249"/>
    </location>
</feature>
<dbReference type="PANTHER" id="PTHR10408:SF23">
    <property type="entry name" value="STEROL O-ACYLTRANSFERASE 1-RELATED"/>
    <property type="match status" value="1"/>
</dbReference>
<evidence type="ECO:0000256" key="3">
    <source>
        <dbReference type="ARBA" id="ARBA00022679"/>
    </source>
</evidence>
<dbReference type="PANTHER" id="PTHR10408">
    <property type="entry name" value="STEROL O-ACYLTRANSFERASE"/>
    <property type="match status" value="1"/>
</dbReference>
<feature type="compositionally biased region" description="Polar residues" evidence="12">
    <location>
        <begin position="53"/>
        <end position="64"/>
    </location>
</feature>
<comment type="similarity">
    <text evidence="2 10">Belongs to the membrane-bound acyltransferase family. Sterol o-acyltransferase subfamily.</text>
</comment>
<evidence type="ECO:0000256" key="4">
    <source>
        <dbReference type="ARBA" id="ARBA00022692"/>
    </source>
</evidence>
<dbReference type="InterPro" id="IPR004299">
    <property type="entry name" value="MBOAT_fam"/>
</dbReference>
<keyword evidence="15" id="KW-1185">Reference proteome</keyword>
<evidence type="ECO:0000256" key="9">
    <source>
        <dbReference type="ARBA" id="ARBA00023568"/>
    </source>
</evidence>
<evidence type="ECO:0000313" key="15">
    <source>
        <dbReference type="Proteomes" id="UP000799428"/>
    </source>
</evidence>
<dbReference type="Proteomes" id="UP000799428">
    <property type="component" value="Unassembled WGS sequence"/>
</dbReference>
<feature type="region of interest" description="Disordered" evidence="12">
    <location>
        <begin position="303"/>
        <end position="341"/>
    </location>
</feature>
<dbReference type="GO" id="GO:0008204">
    <property type="term" value="P:ergosterol metabolic process"/>
    <property type="evidence" value="ECO:0007669"/>
    <property type="project" value="TreeGrafter"/>
</dbReference>
<comment type="subcellular location">
    <subcellularLocation>
        <location evidence="1 10">Endoplasmic reticulum membrane</location>
        <topology evidence="1 10">Multi-pass membrane protein</topology>
    </subcellularLocation>
</comment>
<keyword evidence="7 10" id="KW-0472">Membrane</keyword>
<keyword evidence="3 10" id="KW-0808">Transferase</keyword>
<evidence type="ECO:0000256" key="5">
    <source>
        <dbReference type="ARBA" id="ARBA00022824"/>
    </source>
</evidence>
<feature type="transmembrane region" description="Helical" evidence="13">
    <location>
        <begin position="194"/>
        <end position="214"/>
    </location>
</feature>
<dbReference type="Pfam" id="PF03062">
    <property type="entry name" value="MBOAT"/>
    <property type="match status" value="1"/>
</dbReference>
<feature type="region of interest" description="Disordered" evidence="12">
    <location>
        <begin position="1"/>
        <end position="80"/>
    </location>
</feature>
<proteinExistence type="inferred from homology"/>